<sequence>MENLLDFLLPKIESAAGMKLLPTYTYFRVYKAGDILEKHTDRPSCEISISLCLRKKGNIWPIYINNTAVMLEEGDAVLYKGCEVEHWREAYTEGTKQAQVFLHYVDVNGPYTEWKNDKKPYKYFAQDK</sequence>
<protein>
    <recommendedName>
        <fullName evidence="2">Ferrochelatase</fullName>
    </recommendedName>
</protein>
<proteinExistence type="predicted"/>
<gene>
    <name evidence="1" type="ORF">METZ01_LOCUS194580</name>
</gene>
<dbReference type="EMBL" id="UINC01041028">
    <property type="protein sequence ID" value="SVB41726.1"/>
    <property type="molecule type" value="Genomic_DNA"/>
</dbReference>
<evidence type="ECO:0000313" key="1">
    <source>
        <dbReference type="EMBL" id="SVB41726.1"/>
    </source>
</evidence>
<dbReference type="AlphaFoldDB" id="A0A382DT99"/>
<accession>A0A382DT99</accession>
<organism evidence="1">
    <name type="scientific">marine metagenome</name>
    <dbReference type="NCBI Taxonomy" id="408172"/>
    <lineage>
        <taxon>unclassified sequences</taxon>
        <taxon>metagenomes</taxon>
        <taxon>ecological metagenomes</taxon>
    </lineage>
</organism>
<evidence type="ECO:0008006" key="2">
    <source>
        <dbReference type="Google" id="ProtNLM"/>
    </source>
</evidence>
<name>A0A382DT99_9ZZZZ</name>
<reference evidence="1" key="1">
    <citation type="submission" date="2018-05" db="EMBL/GenBank/DDBJ databases">
        <authorList>
            <person name="Lanie J.A."/>
            <person name="Ng W.-L."/>
            <person name="Kazmierczak K.M."/>
            <person name="Andrzejewski T.M."/>
            <person name="Davidsen T.M."/>
            <person name="Wayne K.J."/>
            <person name="Tettelin H."/>
            <person name="Glass J.I."/>
            <person name="Rusch D."/>
            <person name="Podicherti R."/>
            <person name="Tsui H.-C.T."/>
            <person name="Winkler M.E."/>
        </authorList>
    </citation>
    <scope>NUCLEOTIDE SEQUENCE</scope>
</reference>